<reference evidence="1" key="2">
    <citation type="submission" date="2006-04" db="EMBL/GenBank/DDBJ databases">
        <authorList>
            <person name="Kang M.-S."/>
            <person name="Hancock D.D."/>
            <person name="Besser T.E."/>
            <person name="Porwollik S."/>
            <person name="McClelland M."/>
            <person name="Call D.R."/>
        </authorList>
    </citation>
    <scope>NUCLEOTIDE SEQUENCE</scope>
    <source>
        <strain evidence="1">DT104</strain>
    </source>
</reference>
<accession>Q06WA8</accession>
<evidence type="ECO:0000313" key="1">
    <source>
        <dbReference type="EMBL" id="ABF15062.1"/>
    </source>
</evidence>
<proteinExistence type="predicted"/>
<dbReference type="EMBL" id="DQ472463">
    <property type="protein sequence ID" value="ABF15062.1"/>
    <property type="molecule type" value="Genomic_DNA"/>
</dbReference>
<feature type="non-terminal residue" evidence="1">
    <location>
        <position position="1"/>
    </location>
</feature>
<reference evidence="1" key="1">
    <citation type="journal article" date="2006" name="Appl. Environ. Microbiol.">
        <title>Identification of specific gene sequences conserved in contemporary epidemic strains of Salmonella enterica.</title>
        <authorList>
            <person name="Kang M.S."/>
            <person name="Besser T.E."/>
            <person name="Hancock D.D."/>
            <person name="Porwollik S."/>
            <person name="McClelland M."/>
            <person name="Call D.R."/>
        </authorList>
    </citation>
    <scope>NUCLEOTIDE SEQUENCE</scope>
    <source>
        <strain evidence="1">DT104</strain>
    </source>
</reference>
<name>Q06WA8_SALTM</name>
<sequence>LPGEEINCKCGWEAVIPGLEKR</sequence>
<protein>
    <submittedName>
        <fullName evidence="1">Uncharacterized protein</fullName>
    </submittedName>
</protein>
<dbReference type="AlphaFoldDB" id="Q06WA8"/>
<organism evidence="1">
    <name type="scientific">Salmonella typhimurium</name>
    <dbReference type="NCBI Taxonomy" id="90371"/>
    <lineage>
        <taxon>Bacteria</taxon>
        <taxon>Pseudomonadati</taxon>
        <taxon>Pseudomonadota</taxon>
        <taxon>Gammaproteobacteria</taxon>
        <taxon>Enterobacterales</taxon>
        <taxon>Enterobacteriaceae</taxon>
        <taxon>Salmonella</taxon>
    </lineage>
</organism>